<dbReference type="Proteomes" id="UP000790347">
    <property type="component" value="Unassembled WGS sequence"/>
</dbReference>
<comment type="similarity">
    <text evidence="2">Belongs to the XPC family.</text>
</comment>
<dbReference type="InterPro" id="IPR036985">
    <property type="entry name" value="Transglutaminase-like_sf"/>
</dbReference>
<dbReference type="PANTHER" id="PTHR12135">
    <property type="entry name" value="DNA REPAIR PROTEIN XP-C / RAD4"/>
    <property type="match status" value="1"/>
</dbReference>
<dbReference type="SMART" id="SM01030">
    <property type="entry name" value="BHD_1"/>
    <property type="match status" value="1"/>
</dbReference>
<reference evidence="10" key="1">
    <citation type="submission" date="2013-05" db="EMBL/GenBank/DDBJ databases">
        <authorList>
            <person name="Yim A.K.Y."/>
            <person name="Chan T.F."/>
            <person name="Ji K.M."/>
            <person name="Liu X.Y."/>
            <person name="Zhou J.W."/>
            <person name="Li R.Q."/>
            <person name="Yang K.Y."/>
            <person name="Li J."/>
            <person name="Li M."/>
            <person name="Law P.T.W."/>
            <person name="Wu Y.L."/>
            <person name="Cai Z.L."/>
            <person name="Qin H."/>
            <person name="Bao Y."/>
            <person name="Leung R.K.K."/>
            <person name="Ng P.K.S."/>
            <person name="Zou J."/>
            <person name="Zhong X.J."/>
            <person name="Ran P.X."/>
            <person name="Zhong N.S."/>
            <person name="Liu Z.G."/>
            <person name="Tsui S.K.W."/>
        </authorList>
    </citation>
    <scope>NUCLEOTIDE SEQUENCE</scope>
    <source>
        <strain evidence="10">Derf</strain>
        <tissue evidence="10">Whole organism</tissue>
    </source>
</reference>
<protein>
    <submittedName>
        <fullName evidence="10">Uncharacterized protein</fullName>
    </submittedName>
</protein>
<dbReference type="Pfam" id="PF03835">
    <property type="entry name" value="Rad4"/>
    <property type="match status" value="1"/>
</dbReference>
<keyword evidence="11" id="KW-1185">Reference proteome</keyword>
<feature type="domain" description="Rad4 beta-hairpin" evidence="8">
    <location>
        <begin position="526"/>
        <end position="592"/>
    </location>
</feature>
<feature type="compositionally biased region" description="Acidic residues" evidence="6">
    <location>
        <begin position="135"/>
        <end position="146"/>
    </location>
</feature>
<dbReference type="AlphaFoldDB" id="A0A922L817"/>
<sequence>MAPVTRSSLKNIVNNNVIDKCKVKKNKTPVNKSKKKLIKSIVVEDFDDEIDNDKDCDFDPEESSSEEDDEKMVNNDSDFDVESDKKSLKTKSQSVKRRIKSDSKNTPAKMKKIASTKKLDDNDEDSINVNVSIGDNDDTDGDDNDDDDWEEVEDIGVYKNGDDFNLENYNPDIPDKIQISFGNPNGLRQKKNKSKQWDWVRQCIRVDMNHERKRNQIYAHQTHLLLSIYRIQYLNSIIQDDLVQALILSSKLFQQLKIKNKTNNMEKMIEWFHEIFNVSIKKGKKSTENIRKELMKAFESNKITCPLILHLIMISFLRHVGLKVRLCYLLCPVPVKAMNLLTAKSKFEKNKSEPILGGDIPKIAESQCYWLEILENDKWKSFDLFNEIYNDSLAITTKRKRLITFVSYVFAIDNGGFIADVTQRYCSLWYSRNRVKSRVDDQWLQITMQRFQRIENSPEMKADQNEFDKMLENAELPRYRTNYKDHPLYALERDLLQYQAFYPPNPSTLGFINNEPIYSRDCVHLLKSRERWLRDARTVKLNETSYKIIKSRLKRKRKSSSMMMDFDGGGSEYGREELELFGYWQTEPYIPPVATNGIVPRNAYGNVDLYQKCMLPKGTVLLESKPYLMRLANQMNIDCASAIIGFAFKKQPNRVNFGPVCGGYVVCEQDKDKLLNAYEKYRIEQETKDRLAKEKRIYGNWRRLIRSVIIRQNLKIKYGK</sequence>
<accession>A0A922L817</accession>
<evidence type="ECO:0000259" key="7">
    <source>
        <dbReference type="SMART" id="SM01030"/>
    </source>
</evidence>
<dbReference type="InterPro" id="IPR038765">
    <property type="entry name" value="Papain-like_cys_pep_sf"/>
</dbReference>
<proteinExistence type="inferred from homology"/>
<evidence type="ECO:0000256" key="6">
    <source>
        <dbReference type="SAM" id="MobiDB-lite"/>
    </source>
</evidence>
<comment type="subcellular location">
    <subcellularLocation>
        <location evidence="1">Nucleus</location>
    </subcellularLocation>
</comment>
<dbReference type="GO" id="GO:0071942">
    <property type="term" value="C:XPC complex"/>
    <property type="evidence" value="ECO:0007669"/>
    <property type="project" value="TreeGrafter"/>
</dbReference>
<dbReference type="Gene3D" id="2.20.20.110">
    <property type="entry name" value="Rad4, beta-hairpin domain BHD1"/>
    <property type="match status" value="1"/>
</dbReference>
<organism evidence="10 11">
    <name type="scientific">Dermatophagoides farinae</name>
    <name type="common">American house dust mite</name>
    <dbReference type="NCBI Taxonomy" id="6954"/>
    <lineage>
        <taxon>Eukaryota</taxon>
        <taxon>Metazoa</taxon>
        <taxon>Ecdysozoa</taxon>
        <taxon>Arthropoda</taxon>
        <taxon>Chelicerata</taxon>
        <taxon>Arachnida</taxon>
        <taxon>Acari</taxon>
        <taxon>Acariformes</taxon>
        <taxon>Sarcoptiformes</taxon>
        <taxon>Astigmata</taxon>
        <taxon>Psoroptidia</taxon>
        <taxon>Analgoidea</taxon>
        <taxon>Pyroglyphidae</taxon>
        <taxon>Dermatophagoidinae</taxon>
        <taxon>Dermatophagoides</taxon>
    </lineage>
</organism>
<feature type="compositionally biased region" description="Acidic residues" evidence="6">
    <location>
        <begin position="50"/>
        <end position="70"/>
    </location>
</feature>
<reference evidence="10" key="2">
    <citation type="journal article" date="2022" name="Res Sq">
        <title>Comparative Genomics Reveals Insights into the Divergent Evolution of Astigmatic Mites and Household Pest Adaptations.</title>
        <authorList>
            <person name="Xiong Q."/>
            <person name="Wan A.T.-Y."/>
            <person name="Liu X.-Y."/>
            <person name="Fung C.S.-H."/>
            <person name="Xiao X."/>
            <person name="Malainual N."/>
            <person name="Hou J."/>
            <person name="Wang L."/>
            <person name="Wang M."/>
            <person name="Yang K."/>
            <person name="Cui Y."/>
            <person name="Leung E."/>
            <person name="Nong W."/>
            <person name="Shin S.-K."/>
            <person name="Au S."/>
            <person name="Jeong K.Y."/>
            <person name="Chew F.T."/>
            <person name="Hui J."/>
            <person name="Leung T.F."/>
            <person name="Tungtrongchitr A."/>
            <person name="Zhong N."/>
            <person name="Liu Z."/>
            <person name="Tsui S."/>
        </authorList>
    </citation>
    <scope>NUCLEOTIDE SEQUENCE</scope>
    <source>
        <strain evidence="10">Derf</strain>
        <tissue evidence="10">Whole organism</tissue>
    </source>
</reference>
<dbReference type="Pfam" id="PF10405">
    <property type="entry name" value="BHD_3"/>
    <property type="match status" value="1"/>
</dbReference>
<keyword evidence="3" id="KW-0227">DNA damage</keyword>
<evidence type="ECO:0000256" key="2">
    <source>
        <dbReference type="ARBA" id="ARBA00009525"/>
    </source>
</evidence>
<feature type="domain" description="Rad4 beta-hairpin" evidence="7">
    <location>
        <begin position="472"/>
        <end position="524"/>
    </location>
</feature>
<dbReference type="GO" id="GO:0000111">
    <property type="term" value="C:nucleotide-excision repair factor 2 complex"/>
    <property type="evidence" value="ECO:0007669"/>
    <property type="project" value="TreeGrafter"/>
</dbReference>
<evidence type="ECO:0000313" key="11">
    <source>
        <dbReference type="Proteomes" id="UP000790347"/>
    </source>
</evidence>
<dbReference type="SUPFAM" id="SSF54001">
    <property type="entry name" value="Cysteine proteinases"/>
    <property type="match status" value="1"/>
</dbReference>
<evidence type="ECO:0000256" key="3">
    <source>
        <dbReference type="ARBA" id="ARBA00022763"/>
    </source>
</evidence>
<dbReference type="InterPro" id="IPR018326">
    <property type="entry name" value="Rad4_beta-hairpin_dom1"/>
</dbReference>
<evidence type="ECO:0000313" key="10">
    <source>
        <dbReference type="EMBL" id="KAH9526089.1"/>
    </source>
</evidence>
<dbReference type="GO" id="GO:0003684">
    <property type="term" value="F:damaged DNA binding"/>
    <property type="evidence" value="ECO:0007669"/>
    <property type="project" value="InterPro"/>
</dbReference>
<dbReference type="Gene3D" id="3.30.70.2460">
    <property type="entry name" value="Rad4, beta-hairpin domain BHD3"/>
    <property type="match status" value="1"/>
</dbReference>
<dbReference type="InterPro" id="IPR042488">
    <property type="entry name" value="Rad4_BHD3_sf"/>
</dbReference>
<dbReference type="SMART" id="SM01032">
    <property type="entry name" value="BHD_3"/>
    <property type="match status" value="1"/>
</dbReference>
<comment type="caution">
    <text evidence="10">The sequence shown here is derived from an EMBL/GenBank/DDBJ whole genome shotgun (WGS) entry which is preliminary data.</text>
</comment>
<evidence type="ECO:0000256" key="1">
    <source>
        <dbReference type="ARBA" id="ARBA00004123"/>
    </source>
</evidence>
<dbReference type="InterPro" id="IPR018328">
    <property type="entry name" value="Rad4_beta-hairpin_dom3"/>
</dbReference>
<keyword evidence="4" id="KW-0234">DNA repair</keyword>
<feature type="region of interest" description="Disordered" evidence="6">
    <location>
        <begin position="50"/>
        <end position="146"/>
    </location>
</feature>
<feature type="domain" description="Rad4 beta-hairpin" evidence="9">
    <location>
        <begin position="599"/>
        <end position="678"/>
    </location>
</feature>
<evidence type="ECO:0000259" key="8">
    <source>
        <dbReference type="SMART" id="SM01031"/>
    </source>
</evidence>
<evidence type="ECO:0000256" key="5">
    <source>
        <dbReference type="ARBA" id="ARBA00023242"/>
    </source>
</evidence>
<dbReference type="InterPro" id="IPR004583">
    <property type="entry name" value="DNA_repair_Rad4"/>
</dbReference>
<dbReference type="GO" id="GO:0006298">
    <property type="term" value="P:mismatch repair"/>
    <property type="evidence" value="ECO:0007669"/>
    <property type="project" value="TreeGrafter"/>
</dbReference>
<dbReference type="GO" id="GO:0006289">
    <property type="term" value="P:nucleotide-excision repair"/>
    <property type="evidence" value="ECO:0007669"/>
    <property type="project" value="InterPro"/>
</dbReference>
<dbReference type="Pfam" id="PF10403">
    <property type="entry name" value="BHD_1"/>
    <property type="match status" value="1"/>
</dbReference>
<gene>
    <name evidence="10" type="ORF">DERF_000206</name>
</gene>
<dbReference type="GO" id="GO:0003697">
    <property type="term" value="F:single-stranded DNA binding"/>
    <property type="evidence" value="ECO:0007669"/>
    <property type="project" value="TreeGrafter"/>
</dbReference>
<dbReference type="EMBL" id="ASGP02000001">
    <property type="protein sequence ID" value="KAH9526089.1"/>
    <property type="molecule type" value="Genomic_DNA"/>
</dbReference>
<dbReference type="Pfam" id="PF10404">
    <property type="entry name" value="BHD_2"/>
    <property type="match status" value="1"/>
</dbReference>
<evidence type="ECO:0000256" key="4">
    <source>
        <dbReference type="ARBA" id="ARBA00023204"/>
    </source>
</evidence>
<dbReference type="InterPro" id="IPR018325">
    <property type="entry name" value="Rad4/PNGase_transGLS-fold"/>
</dbReference>
<dbReference type="GO" id="GO:0005737">
    <property type="term" value="C:cytoplasm"/>
    <property type="evidence" value="ECO:0007669"/>
    <property type="project" value="TreeGrafter"/>
</dbReference>
<dbReference type="InterPro" id="IPR018327">
    <property type="entry name" value="BHD_2"/>
</dbReference>
<dbReference type="PANTHER" id="PTHR12135:SF0">
    <property type="entry name" value="DNA REPAIR PROTEIN COMPLEMENTING XP-C CELLS"/>
    <property type="match status" value="1"/>
</dbReference>
<evidence type="ECO:0000259" key="9">
    <source>
        <dbReference type="SMART" id="SM01032"/>
    </source>
</evidence>
<dbReference type="Gene3D" id="3.90.260.10">
    <property type="entry name" value="Transglutaminase-like"/>
    <property type="match status" value="1"/>
</dbReference>
<dbReference type="SMART" id="SM01031">
    <property type="entry name" value="BHD_2"/>
    <property type="match status" value="1"/>
</dbReference>
<name>A0A922L817_DERFA</name>
<keyword evidence="5" id="KW-0539">Nucleus</keyword>